<dbReference type="Pfam" id="PF12850">
    <property type="entry name" value="Metallophos_2"/>
    <property type="match status" value="1"/>
</dbReference>
<dbReference type="EC" id="3.1.4.-" evidence="2"/>
<evidence type="ECO:0000259" key="3">
    <source>
        <dbReference type="Pfam" id="PF12850"/>
    </source>
</evidence>
<dbReference type="Proteomes" id="UP000242850">
    <property type="component" value="Unassembled WGS sequence"/>
</dbReference>
<sequence>MKIGVISDVHGYPEKLDKALDYLKDCEVILCTGDVLYHGPRNPILEGYNPLEVANRINNSNIPIIIAQGNCDSEVDAMVLDIPFFSPCVFYEKNGLRILVLHGHDVEDEKLYKLSKFYKANIIITGHTHIRRYENKNGVIYLNPGSISVPKGDGVPSFIKIEDNEIKFLNLNGEIIEKFKL</sequence>
<reference evidence="5" key="1">
    <citation type="submission" date="2016-10" db="EMBL/GenBank/DDBJ databases">
        <authorList>
            <person name="Varghese N."/>
            <person name="Submissions S."/>
        </authorList>
    </citation>
    <scope>NUCLEOTIDE SEQUENCE [LARGE SCALE GENOMIC DNA]</scope>
    <source>
        <strain evidence="5">DSM 5463</strain>
    </source>
</reference>
<dbReference type="InterPro" id="IPR029052">
    <property type="entry name" value="Metallo-depent_PP-like"/>
</dbReference>
<keyword evidence="5" id="KW-1185">Reference proteome</keyword>
<organism evidence="4 5">
    <name type="scientific">Caloramator fervidus</name>
    <dbReference type="NCBI Taxonomy" id="29344"/>
    <lineage>
        <taxon>Bacteria</taxon>
        <taxon>Bacillati</taxon>
        <taxon>Bacillota</taxon>
        <taxon>Clostridia</taxon>
        <taxon>Eubacteriales</taxon>
        <taxon>Clostridiaceae</taxon>
        <taxon>Caloramator</taxon>
    </lineage>
</organism>
<gene>
    <name evidence="4" type="ORF">SAMN05660865_00789</name>
</gene>
<comment type="similarity">
    <text evidence="1 2">Belongs to the metallophosphoesterase superfamily. YfcE family.</text>
</comment>
<proteinExistence type="inferred from homology"/>
<dbReference type="GO" id="GO:0016787">
    <property type="term" value="F:hydrolase activity"/>
    <property type="evidence" value="ECO:0007669"/>
    <property type="project" value="UniProtKB-UniRule"/>
</dbReference>
<keyword evidence="2" id="KW-0479">Metal-binding</keyword>
<dbReference type="GO" id="GO:0046872">
    <property type="term" value="F:metal ion binding"/>
    <property type="evidence" value="ECO:0007669"/>
    <property type="project" value="UniProtKB-KW"/>
</dbReference>
<dbReference type="NCBIfam" id="TIGR00040">
    <property type="entry name" value="yfcE"/>
    <property type="match status" value="1"/>
</dbReference>
<evidence type="ECO:0000313" key="4">
    <source>
        <dbReference type="EMBL" id="SEF70386.1"/>
    </source>
</evidence>
<protein>
    <recommendedName>
        <fullName evidence="2">Phosphoesterase</fullName>
        <ecNumber evidence="2">3.1.4.-</ecNumber>
    </recommendedName>
</protein>
<dbReference type="OrthoDB" id="9800565at2"/>
<dbReference type="AlphaFoldDB" id="A0A1H5U5T3"/>
<name>A0A1H5U5T3_9CLOT</name>
<comment type="cofactor">
    <cofactor evidence="2">
        <name>a divalent metal cation</name>
        <dbReference type="ChEBI" id="CHEBI:60240"/>
    </cofactor>
</comment>
<feature type="domain" description="Calcineurin-like phosphoesterase" evidence="3">
    <location>
        <begin position="1"/>
        <end position="158"/>
    </location>
</feature>
<evidence type="ECO:0000256" key="1">
    <source>
        <dbReference type="ARBA" id="ARBA00008950"/>
    </source>
</evidence>
<dbReference type="PANTHER" id="PTHR11124">
    <property type="entry name" value="VACUOLAR SORTING PROTEIN VPS29"/>
    <property type="match status" value="1"/>
</dbReference>
<dbReference type="InterPro" id="IPR000979">
    <property type="entry name" value="Phosphodiesterase_MJ0936/Vps29"/>
</dbReference>
<evidence type="ECO:0000256" key="2">
    <source>
        <dbReference type="RuleBase" id="RU362039"/>
    </source>
</evidence>
<evidence type="ECO:0000313" key="5">
    <source>
        <dbReference type="Proteomes" id="UP000242850"/>
    </source>
</evidence>
<dbReference type="SUPFAM" id="SSF56300">
    <property type="entry name" value="Metallo-dependent phosphatases"/>
    <property type="match status" value="1"/>
</dbReference>
<dbReference type="InterPro" id="IPR024654">
    <property type="entry name" value="Calcineurin-like_PHP_lpxH"/>
</dbReference>
<dbReference type="Gene3D" id="3.60.21.10">
    <property type="match status" value="1"/>
</dbReference>
<dbReference type="EMBL" id="FNUK01000008">
    <property type="protein sequence ID" value="SEF70386.1"/>
    <property type="molecule type" value="Genomic_DNA"/>
</dbReference>
<accession>A0A1H5U5T3</accession>
<dbReference type="RefSeq" id="WP_103895788.1">
    <property type="nucleotide sequence ID" value="NZ_FNUK01000008.1"/>
</dbReference>
<dbReference type="NCBIfam" id="NF006988">
    <property type="entry name" value="PRK09453.1"/>
    <property type="match status" value="1"/>
</dbReference>